<feature type="transmembrane region" description="Helical" evidence="1">
    <location>
        <begin position="110"/>
        <end position="131"/>
    </location>
</feature>
<protein>
    <recommendedName>
        <fullName evidence="1">Probable queuosine precursor transporter</fullName>
        <shortName evidence="1">Q precursor transporter</shortName>
    </recommendedName>
</protein>
<comment type="caution">
    <text evidence="2">The sequence shown here is derived from an EMBL/GenBank/DDBJ whole genome shotgun (WGS) entry which is preliminary data.</text>
</comment>
<dbReference type="EMBL" id="RJJC01000001">
    <property type="protein sequence ID" value="RNJ25405.1"/>
    <property type="molecule type" value="Genomic_DNA"/>
</dbReference>
<dbReference type="NCBIfam" id="TIGR00697">
    <property type="entry name" value="queuosine precursor transporter"/>
    <property type="match status" value="1"/>
</dbReference>
<accession>A0AAJ4R702</accession>
<feature type="transmembrane region" description="Helical" evidence="1">
    <location>
        <begin position="78"/>
        <end position="98"/>
    </location>
</feature>
<keyword evidence="1" id="KW-1133">Transmembrane helix</keyword>
<keyword evidence="1" id="KW-0813">Transport</keyword>
<keyword evidence="3" id="KW-1185">Reference proteome</keyword>
<dbReference type="Proteomes" id="UP000270581">
    <property type="component" value="Unassembled WGS sequence"/>
</dbReference>
<proteinExistence type="inferred from homology"/>
<evidence type="ECO:0000256" key="1">
    <source>
        <dbReference type="HAMAP-Rule" id="MF_02088"/>
    </source>
</evidence>
<evidence type="ECO:0000313" key="3">
    <source>
        <dbReference type="Proteomes" id="UP000270581"/>
    </source>
</evidence>
<dbReference type="GO" id="GO:0005886">
    <property type="term" value="C:plasma membrane"/>
    <property type="evidence" value="ECO:0007669"/>
    <property type="project" value="UniProtKB-SubCell"/>
</dbReference>
<dbReference type="Pfam" id="PF02592">
    <property type="entry name" value="Vut_1"/>
    <property type="match status" value="1"/>
</dbReference>
<feature type="transmembrane region" description="Helical" evidence="1">
    <location>
        <begin position="45"/>
        <end position="66"/>
    </location>
</feature>
<keyword evidence="1" id="KW-1003">Cell membrane</keyword>
<comment type="similarity">
    <text evidence="1">Belongs to the vitamin uptake transporter (VUT/ECF) (TC 2.A.88) family. Q precursor transporter subfamily.</text>
</comment>
<comment type="function">
    <text evidence="1">Involved in the import of queuosine (Q) precursors, required for Q precursor salvage.</text>
</comment>
<feature type="transmembrane region" description="Helical" evidence="1">
    <location>
        <begin position="199"/>
        <end position="220"/>
    </location>
</feature>
<organism evidence="2 3">
    <name type="scientific">Halosegnis longus</name>
    <dbReference type="NCBI Taxonomy" id="2216012"/>
    <lineage>
        <taxon>Archaea</taxon>
        <taxon>Methanobacteriati</taxon>
        <taxon>Methanobacteriota</taxon>
        <taxon>Stenosarchaea group</taxon>
        <taxon>Halobacteria</taxon>
        <taxon>Halobacteriales</taxon>
        <taxon>Natronomonadaceae</taxon>
        <taxon>Halosegnis</taxon>
    </lineage>
</organism>
<name>A0AAJ4R702_9EURY</name>
<comment type="subcellular location">
    <subcellularLocation>
        <location evidence="1">Cell membrane</location>
        <topology evidence="1">Multi-pass membrane protein</topology>
    </subcellularLocation>
</comment>
<dbReference type="PANTHER" id="PTHR34300:SF2">
    <property type="entry name" value="QUEUOSINE PRECURSOR TRANSPORTER-RELATED"/>
    <property type="match status" value="1"/>
</dbReference>
<dbReference type="GO" id="GO:0022857">
    <property type="term" value="F:transmembrane transporter activity"/>
    <property type="evidence" value="ECO:0007669"/>
    <property type="project" value="UniProtKB-UniRule"/>
</dbReference>
<feature type="transmembrane region" description="Helical" evidence="1">
    <location>
        <begin position="152"/>
        <end position="179"/>
    </location>
</feature>
<gene>
    <name evidence="2" type="ORF">Nmn1133_00980</name>
</gene>
<dbReference type="AlphaFoldDB" id="A0AAJ4R702"/>
<dbReference type="RefSeq" id="WP_123123621.1">
    <property type="nucleotide sequence ID" value="NZ_QKNW01000001.1"/>
</dbReference>
<evidence type="ECO:0000313" key="2">
    <source>
        <dbReference type="EMBL" id="RNJ25405.1"/>
    </source>
</evidence>
<dbReference type="PANTHER" id="PTHR34300">
    <property type="entry name" value="QUEUOSINE PRECURSOR TRANSPORTER-RELATED"/>
    <property type="match status" value="1"/>
</dbReference>
<sequence>MSERPIPVGATVLSALFVTALVTSQLTAAKVLAFGIPFSLPIVDSSLVLPGAALAYAVTFFASDCYTELYGKRSARRLVNVAFAMNFVMLALVYSTIAAPAAQSSIDPEMFATVLGASTNIVLGSLVAYLVSQNWDVYVFHAIRERTGREKLWLRNVASTASSQAIDTVLFVGIAFYLLPQYAGIGPQLPESVVLGLAVGQYLLKLLIAVADTPFVYLVTRLVREREAGN</sequence>
<reference evidence="2 3" key="1">
    <citation type="submission" date="2018-11" db="EMBL/GenBank/DDBJ databases">
        <title>Genome sequences of Natronomonas sp. CBA1133.</title>
        <authorList>
            <person name="Roh S.W."/>
            <person name="Cha I.-T."/>
        </authorList>
    </citation>
    <scope>NUCLEOTIDE SEQUENCE [LARGE SCALE GENOMIC DNA]</scope>
    <source>
        <strain evidence="2 3">CBA1133</strain>
    </source>
</reference>
<dbReference type="InterPro" id="IPR003744">
    <property type="entry name" value="YhhQ"/>
</dbReference>
<keyword evidence="1" id="KW-0812">Transmembrane</keyword>
<dbReference type="HAMAP" id="MF_02088">
    <property type="entry name" value="Q_prec_transport"/>
    <property type="match status" value="1"/>
</dbReference>
<keyword evidence="1" id="KW-0472">Membrane</keyword>